<name>A0A0A9FS34_ARUDO</name>
<dbReference type="EMBL" id="GBRH01186808">
    <property type="protein sequence ID" value="JAE11088.1"/>
    <property type="molecule type" value="Transcribed_RNA"/>
</dbReference>
<dbReference type="AlphaFoldDB" id="A0A0A9FS34"/>
<accession>A0A0A9FS34</accession>
<evidence type="ECO:0000313" key="1">
    <source>
        <dbReference type="EMBL" id="JAE11088.1"/>
    </source>
</evidence>
<reference evidence="1" key="2">
    <citation type="journal article" date="2015" name="Data Brief">
        <title>Shoot transcriptome of the giant reed, Arundo donax.</title>
        <authorList>
            <person name="Barrero R.A."/>
            <person name="Guerrero F.D."/>
            <person name="Moolhuijzen P."/>
            <person name="Goolsby J.A."/>
            <person name="Tidwell J."/>
            <person name="Bellgard S.E."/>
            <person name="Bellgard M.I."/>
        </authorList>
    </citation>
    <scope>NUCLEOTIDE SEQUENCE</scope>
    <source>
        <tissue evidence="1">Shoot tissue taken approximately 20 cm above the soil surface</tissue>
    </source>
</reference>
<proteinExistence type="predicted"/>
<organism evidence="1">
    <name type="scientific">Arundo donax</name>
    <name type="common">Giant reed</name>
    <name type="synonym">Donax arundinaceus</name>
    <dbReference type="NCBI Taxonomy" id="35708"/>
    <lineage>
        <taxon>Eukaryota</taxon>
        <taxon>Viridiplantae</taxon>
        <taxon>Streptophyta</taxon>
        <taxon>Embryophyta</taxon>
        <taxon>Tracheophyta</taxon>
        <taxon>Spermatophyta</taxon>
        <taxon>Magnoliopsida</taxon>
        <taxon>Liliopsida</taxon>
        <taxon>Poales</taxon>
        <taxon>Poaceae</taxon>
        <taxon>PACMAD clade</taxon>
        <taxon>Arundinoideae</taxon>
        <taxon>Arundineae</taxon>
        <taxon>Arundo</taxon>
    </lineage>
</organism>
<sequence length="21" mass="2570">MYPFRRESRGYSFTKLKTCAK</sequence>
<protein>
    <submittedName>
        <fullName evidence="1">Uncharacterized protein</fullName>
    </submittedName>
</protein>
<reference evidence="1" key="1">
    <citation type="submission" date="2014-09" db="EMBL/GenBank/DDBJ databases">
        <authorList>
            <person name="Magalhaes I.L.F."/>
            <person name="Oliveira U."/>
            <person name="Santos F.R."/>
            <person name="Vidigal T.H.D.A."/>
            <person name="Brescovit A.D."/>
            <person name="Santos A.J."/>
        </authorList>
    </citation>
    <scope>NUCLEOTIDE SEQUENCE</scope>
    <source>
        <tissue evidence="1">Shoot tissue taken approximately 20 cm above the soil surface</tissue>
    </source>
</reference>